<proteinExistence type="predicted"/>
<gene>
    <name evidence="2" type="ORF">CKO40_21090</name>
</gene>
<sequence length="82" mass="9140">MTTATLTTKGQITIPKHIRDRLMLHAGDKLDFTLTETGDVLLKPVTRRVDEVFGRLARRGQPVLTPADMDAAIQRRMAKDAP</sequence>
<dbReference type="InterPro" id="IPR007159">
    <property type="entry name" value="SpoVT-AbrB_dom"/>
</dbReference>
<organism evidence="2 3">
    <name type="scientific">Halochromatium glycolicum</name>
    <dbReference type="NCBI Taxonomy" id="85075"/>
    <lineage>
        <taxon>Bacteria</taxon>
        <taxon>Pseudomonadati</taxon>
        <taxon>Pseudomonadota</taxon>
        <taxon>Gammaproteobacteria</taxon>
        <taxon>Chromatiales</taxon>
        <taxon>Chromatiaceae</taxon>
        <taxon>Halochromatium</taxon>
    </lineage>
</organism>
<feature type="domain" description="SpoVT-AbrB" evidence="1">
    <location>
        <begin position="4"/>
        <end position="50"/>
    </location>
</feature>
<evidence type="ECO:0000313" key="3">
    <source>
        <dbReference type="Proteomes" id="UP001296776"/>
    </source>
</evidence>
<dbReference type="Proteomes" id="UP001296776">
    <property type="component" value="Unassembled WGS sequence"/>
</dbReference>
<keyword evidence="3" id="KW-1185">Reference proteome</keyword>
<accession>A0AAJ0U853</accession>
<name>A0AAJ0U853_9GAMM</name>
<dbReference type="SMART" id="SM00966">
    <property type="entry name" value="SpoVT_AbrB"/>
    <property type="match status" value="1"/>
</dbReference>
<protein>
    <submittedName>
        <fullName evidence="2">AbrB family transcriptional regulator</fullName>
    </submittedName>
</protein>
<dbReference type="InterPro" id="IPR037914">
    <property type="entry name" value="SpoVT-AbrB_sf"/>
</dbReference>
<dbReference type="Gene3D" id="2.10.260.10">
    <property type="match status" value="1"/>
</dbReference>
<evidence type="ECO:0000259" key="1">
    <source>
        <dbReference type="SMART" id="SM00966"/>
    </source>
</evidence>
<dbReference type="EMBL" id="NRSJ01000058">
    <property type="protein sequence ID" value="MBK1706963.1"/>
    <property type="molecule type" value="Genomic_DNA"/>
</dbReference>
<comment type="caution">
    <text evidence="2">The sequence shown here is derived from an EMBL/GenBank/DDBJ whole genome shotgun (WGS) entry which is preliminary data.</text>
</comment>
<dbReference type="NCBIfam" id="TIGR01439">
    <property type="entry name" value="lp_hng_hel_AbrB"/>
    <property type="match status" value="1"/>
</dbReference>
<dbReference type="GO" id="GO:0003677">
    <property type="term" value="F:DNA binding"/>
    <property type="evidence" value="ECO:0007669"/>
    <property type="project" value="InterPro"/>
</dbReference>
<reference evidence="2" key="2">
    <citation type="journal article" date="2020" name="Microorganisms">
        <title>Osmotic Adaptation and Compatible Solute Biosynthesis of Phototrophic Bacteria as Revealed from Genome Analyses.</title>
        <authorList>
            <person name="Imhoff J.F."/>
            <person name="Rahn T."/>
            <person name="Kunzel S."/>
            <person name="Keller A."/>
            <person name="Neulinger S.C."/>
        </authorList>
    </citation>
    <scope>NUCLEOTIDE SEQUENCE</scope>
    <source>
        <strain evidence="2">DSM 11080</strain>
    </source>
</reference>
<evidence type="ECO:0000313" key="2">
    <source>
        <dbReference type="EMBL" id="MBK1706963.1"/>
    </source>
</evidence>
<dbReference type="RefSeq" id="WP_200348440.1">
    <property type="nucleotide sequence ID" value="NZ_NRSJ01000058.1"/>
</dbReference>
<dbReference type="Pfam" id="PF04014">
    <property type="entry name" value="MazE_antitoxin"/>
    <property type="match status" value="1"/>
</dbReference>
<reference evidence="2" key="1">
    <citation type="submission" date="2017-08" db="EMBL/GenBank/DDBJ databases">
        <authorList>
            <person name="Imhoff J.F."/>
            <person name="Rahn T."/>
            <person name="Kuenzel S."/>
            <person name="Neulinger S.C."/>
        </authorList>
    </citation>
    <scope>NUCLEOTIDE SEQUENCE</scope>
    <source>
        <strain evidence="2">DSM 11080</strain>
    </source>
</reference>
<dbReference type="AlphaFoldDB" id="A0AAJ0U853"/>
<dbReference type="SUPFAM" id="SSF89447">
    <property type="entry name" value="AbrB/MazE/MraZ-like"/>
    <property type="match status" value="1"/>
</dbReference>